<evidence type="ECO:0000259" key="8">
    <source>
        <dbReference type="Pfam" id="PF00884"/>
    </source>
</evidence>
<dbReference type="Proteomes" id="UP001214250">
    <property type="component" value="Chromosome 2"/>
</dbReference>
<reference evidence="9 10" key="1">
    <citation type="submission" date="2023-02" db="EMBL/GenBank/DDBJ databases">
        <title>Genome sequence of Lentisphaera profundi SAORIC-696.</title>
        <authorList>
            <person name="Kim e."/>
            <person name="Cho J.-C."/>
            <person name="Choi A."/>
            <person name="Kang I."/>
        </authorList>
    </citation>
    <scope>NUCLEOTIDE SEQUENCE [LARGE SCALE GENOMIC DNA]</scope>
    <source>
        <strain evidence="9 10">SAORIC-696</strain>
    </source>
</reference>
<sequence length="79" mass="8852">MIPKKYNFVSLFTLLSCLHTLQAAPKPNIVHIMVDDMGWQDIASHKLDGKPVYETPHLDRLTKIGRRFTQAYSPAATGG</sequence>
<dbReference type="Gene3D" id="3.40.720.10">
    <property type="entry name" value="Alkaline Phosphatase, subunit A"/>
    <property type="match status" value="1"/>
</dbReference>
<dbReference type="EMBL" id="CP117812">
    <property type="protein sequence ID" value="WDE99329.1"/>
    <property type="molecule type" value="Genomic_DNA"/>
</dbReference>
<gene>
    <name evidence="9" type="ORF">PQO03_15945</name>
</gene>
<evidence type="ECO:0000256" key="2">
    <source>
        <dbReference type="ARBA" id="ARBA00008779"/>
    </source>
</evidence>
<dbReference type="InterPro" id="IPR017850">
    <property type="entry name" value="Alkaline_phosphatase_core_sf"/>
</dbReference>
<dbReference type="Pfam" id="PF00884">
    <property type="entry name" value="Sulfatase"/>
    <property type="match status" value="1"/>
</dbReference>
<accession>A0ABY7W191</accession>
<evidence type="ECO:0000256" key="5">
    <source>
        <dbReference type="ARBA" id="ARBA00022801"/>
    </source>
</evidence>
<dbReference type="PANTHER" id="PTHR42693">
    <property type="entry name" value="ARYLSULFATASE FAMILY MEMBER"/>
    <property type="match status" value="1"/>
</dbReference>
<evidence type="ECO:0000256" key="4">
    <source>
        <dbReference type="ARBA" id="ARBA00022729"/>
    </source>
</evidence>
<evidence type="ECO:0000313" key="10">
    <source>
        <dbReference type="Proteomes" id="UP001214250"/>
    </source>
</evidence>
<keyword evidence="5" id="KW-0378">Hydrolase</keyword>
<evidence type="ECO:0000256" key="6">
    <source>
        <dbReference type="ARBA" id="ARBA00022837"/>
    </source>
</evidence>
<evidence type="ECO:0000256" key="7">
    <source>
        <dbReference type="SAM" id="SignalP"/>
    </source>
</evidence>
<comment type="cofactor">
    <cofactor evidence="1">
        <name>Ca(2+)</name>
        <dbReference type="ChEBI" id="CHEBI:29108"/>
    </cofactor>
</comment>
<dbReference type="InterPro" id="IPR000917">
    <property type="entry name" value="Sulfatase_N"/>
</dbReference>
<dbReference type="PROSITE" id="PS51257">
    <property type="entry name" value="PROKAR_LIPOPROTEIN"/>
    <property type="match status" value="1"/>
</dbReference>
<evidence type="ECO:0000256" key="1">
    <source>
        <dbReference type="ARBA" id="ARBA00001913"/>
    </source>
</evidence>
<keyword evidence="6" id="KW-0106">Calcium</keyword>
<keyword evidence="10" id="KW-1185">Reference proteome</keyword>
<dbReference type="RefSeq" id="WP_274154187.1">
    <property type="nucleotide sequence ID" value="NZ_CP117812.1"/>
</dbReference>
<protein>
    <submittedName>
        <fullName evidence="9">Sulfatase-like hydrolase/transferase</fullName>
    </submittedName>
</protein>
<keyword evidence="3" id="KW-0479">Metal-binding</keyword>
<proteinExistence type="inferred from homology"/>
<evidence type="ECO:0000313" key="9">
    <source>
        <dbReference type="EMBL" id="WDE99329.1"/>
    </source>
</evidence>
<feature type="signal peptide" evidence="7">
    <location>
        <begin position="1"/>
        <end position="23"/>
    </location>
</feature>
<feature type="domain" description="Sulfatase N-terminal" evidence="8">
    <location>
        <begin position="27"/>
        <end position="75"/>
    </location>
</feature>
<name>A0ABY7W191_9BACT</name>
<feature type="chain" id="PRO_5046959194" evidence="7">
    <location>
        <begin position="24"/>
        <end position="79"/>
    </location>
</feature>
<keyword evidence="4 7" id="KW-0732">Signal</keyword>
<evidence type="ECO:0000256" key="3">
    <source>
        <dbReference type="ARBA" id="ARBA00022723"/>
    </source>
</evidence>
<dbReference type="PANTHER" id="PTHR42693:SF42">
    <property type="entry name" value="ARYLSULFATASE G"/>
    <property type="match status" value="1"/>
</dbReference>
<comment type="similarity">
    <text evidence="2">Belongs to the sulfatase family.</text>
</comment>
<organism evidence="9 10">
    <name type="scientific">Lentisphaera profundi</name>
    <dbReference type="NCBI Taxonomy" id="1658616"/>
    <lineage>
        <taxon>Bacteria</taxon>
        <taxon>Pseudomonadati</taxon>
        <taxon>Lentisphaerota</taxon>
        <taxon>Lentisphaeria</taxon>
        <taxon>Lentisphaerales</taxon>
        <taxon>Lentisphaeraceae</taxon>
        <taxon>Lentisphaera</taxon>
    </lineage>
</organism>
<dbReference type="SUPFAM" id="SSF53649">
    <property type="entry name" value="Alkaline phosphatase-like"/>
    <property type="match status" value="1"/>
</dbReference>
<dbReference type="InterPro" id="IPR050738">
    <property type="entry name" value="Sulfatase"/>
</dbReference>